<feature type="transmembrane region" description="Helical" evidence="1">
    <location>
        <begin position="222"/>
        <end position="242"/>
    </location>
</feature>
<comment type="caution">
    <text evidence="2">The sequence shown here is derived from an EMBL/GenBank/DDBJ whole genome shotgun (WGS) entry which is preliminary data.</text>
</comment>
<sequence length="269" mass="29664">MRKLSFWQAGQLMQQSFELRFLKRADVVILIGVLMAVDCLIEGVRQTESSAGGLIDGVLRHPALHVLNSLDMIAMWFLTLTVTRAWLTPWRGIALWRLDRGGLQSLGVNAVIQAFPAGLTLLAASGASDYLSGSTAFTTKAVGIAFLCALGLFWIWLATRCFAMTCLAWESGKAGFQIRRSYEAMKGHVWSYIFWSGVLAVPFALVTVLVQKTAAFNAPGSYLIWASLFVTNLIASANHIVFRCFDLRFFRALQLEQPAKSETGNLFGS</sequence>
<keyword evidence="1" id="KW-1133">Transmembrane helix</keyword>
<feature type="transmembrane region" description="Helical" evidence="1">
    <location>
        <begin position="106"/>
        <end position="124"/>
    </location>
</feature>
<name>A0ABX2P6R6_9PROT</name>
<feature type="transmembrane region" description="Helical" evidence="1">
    <location>
        <begin position="64"/>
        <end position="86"/>
    </location>
</feature>
<evidence type="ECO:0000313" key="3">
    <source>
        <dbReference type="Proteomes" id="UP001516351"/>
    </source>
</evidence>
<accession>A0ABX2P6R6</accession>
<evidence type="ECO:0000256" key="1">
    <source>
        <dbReference type="SAM" id="Phobius"/>
    </source>
</evidence>
<dbReference type="EMBL" id="JABXXV010000007">
    <property type="protein sequence ID" value="NVN47632.1"/>
    <property type="molecule type" value="Genomic_DNA"/>
</dbReference>
<keyword evidence="3" id="KW-1185">Reference proteome</keyword>
<feature type="transmembrane region" description="Helical" evidence="1">
    <location>
        <begin position="144"/>
        <end position="169"/>
    </location>
</feature>
<feature type="transmembrane region" description="Helical" evidence="1">
    <location>
        <begin position="189"/>
        <end position="210"/>
    </location>
</feature>
<evidence type="ECO:0000313" key="2">
    <source>
        <dbReference type="EMBL" id="NVN47632.1"/>
    </source>
</evidence>
<protein>
    <submittedName>
        <fullName evidence="2">Uncharacterized protein</fullName>
    </submittedName>
</protein>
<dbReference type="Proteomes" id="UP001516351">
    <property type="component" value="Unassembled WGS sequence"/>
</dbReference>
<proteinExistence type="predicted"/>
<feature type="transmembrane region" description="Helical" evidence="1">
    <location>
        <begin position="21"/>
        <end position="44"/>
    </location>
</feature>
<gene>
    <name evidence="2" type="ORF">HW542_12560</name>
</gene>
<keyword evidence="1" id="KW-0812">Transmembrane</keyword>
<dbReference type="RefSeq" id="WP_267310495.1">
    <property type="nucleotide sequence ID" value="NZ_JABXXV010000007.1"/>
</dbReference>
<reference evidence="2 3" key="1">
    <citation type="submission" date="2020-06" db="EMBL/GenBank/DDBJ databases">
        <title>Synonyms of Asaia species.</title>
        <authorList>
            <person name="Sombolestani A."/>
        </authorList>
    </citation>
    <scope>NUCLEOTIDE SEQUENCE [LARGE SCALE GENOMIC DNA]</scope>
    <source>
        <strain evidence="2 3">LMG 27047</strain>
    </source>
</reference>
<organism evidence="2 3">
    <name type="scientific">Asaia spathodeae</name>
    <dbReference type="NCBI Taxonomy" id="657016"/>
    <lineage>
        <taxon>Bacteria</taxon>
        <taxon>Pseudomonadati</taxon>
        <taxon>Pseudomonadota</taxon>
        <taxon>Alphaproteobacteria</taxon>
        <taxon>Acetobacterales</taxon>
        <taxon>Acetobacteraceae</taxon>
        <taxon>Asaia</taxon>
    </lineage>
</organism>
<keyword evidence="1" id="KW-0472">Membrane</keyword>